<keyword evidence="2" id="KW-0732">Signal</keyword>
<reference evidence="3 4" key="1">
    <citation type="submission" date="2019-03" db="EMBL/GenBank/DDBJ databases">
        <title>Genomic Encyclopedia of Type Strains, Phase IV (KMG-IV): sequencing the most valuable type-strain genomes for metagenomic binning, comparative biology and taxonomic classification.</title>
        <authorList>
            <person name="Goeker M."/>
        </authorList>
    </citation>
    <scope>NUCLEOTIDE SEQUENCE [LARGE SCALE GENOMIC DNA]</scope>
    <source>
        <strain evidence="3 4">DSM 45765</strain>
    </source>
</reference>
<evidence type="ECO:0000256" key="2">
    <source>
        <dbReference type="SAM" id="SignalP"/>
    </source>
</evidence>
<dbReference type="PROSITE" id="PS51257">
    <property type="entry name" value="PROKAR_LIPOPROTEIN"/>
    <property type="match status" value="1"/>
</dbReference>
<dbReference type="Proteomes" id="UP000294911">
    <property type="component" value="Unassembled WGS sequence"/>
</dbReference>
<sequence length="389" mass="40467">MLSRSKVAVLAVTAGLLTACGGGTEPTEPAASSTPHGYVEGAEETAEAQSKLLLADAESGAVRVLDLLSEEVTELDDVQGVGGISTDGRFGFLTAGDTTTVVDTGSWMVDHGDHVHYYRAEIRKAGELDGNTIAAHSDSAITATPLSNGTTALLDTEALADGETKLDDPVAGIAVPYAQHLVVASEDQVEVRDRKGGSAAEIDESCAEPKGSAVTGRGAVLGCADGALLVHEEDERFAATKIPYPRSVSATERAAEFAQRPGSETLAATAGGRGFWALNTTEREWTFVAERQVVAVNAVGAGGPLLALTSDGVLHAYDPATGEQTASRELLSEGVPDGASPTIQVDTSRAYVNDAAGSKVYEIDYTDELRVARTFDLDIKPSYLVETGR</sequence>
<dbReference type="InterPro" id="IPR015943">
    <property type="entry name" value="WD40/YVTN_repeat-like_dom_sf"/>
</dbReference>
<dbReference type="Gene3D" id="2.130.10.10">
    <property type="entry name" value="YVTN repeat-like/Quinoprotein amine dehydrogenase"/>
    <property type="match status" value="1"/>
</dbReference>
<feature type="chain" id="PRO_5038407766" description="ABC transporter" evidence="2">
    <location>
        <begin position="20"/>
        <end position="389"/>
    </location>
</feature>
<evidence type="ECO:0008006" key="5">
    <source>
        <dbReference type="Google" id="ProtNLM"/>
    </source>
</evidence>
<dbReference type="SUPFAM" id="SSF50969">
    <property type="entry name" value="YVTN repeat-like/Quinoprotein amine dehydrogenase"/>
    <property type="match status" value="1"/>
</dbReference>
<evidence type="ECO:0000313" key="3">
    <source>
        <dbReference type="EMBL" id="TCP54246.1"/>
    </source>
</evidence>
<proteinExistence type="predicted"/>
<evidence type="ECO:0000313" key="4">
    <source>
        <dbReference type="Proteomes" id="UP000294911"/>
    </source>
</evidence>
<gene>
    <name evidence="3" type="ORF">EV191_103290</name>
</gene>
<organism evidence="3 4">
    <name type="scientific">Tamaricihabitans halophyticus</name>
    <dbReference type="NCBI Taxonomy" id="1262583"/>
    <lineage>
        <taxon>Bacteria</taxon>
        <taxon>Bacillati</taxon>
        <taxon>Actinomycetota</taxon>
        <taxon>Actinomycetes</taxon>
        <taxon>Pseudonocardiales</taxon>
        <taxon>Pseudonocardiaceae</taxon>
        <taxon>Tamaricihabitans</taxon>
    </lineage>
</organism>
<keyword evidence="4" id="KW-1185">Reference proteome</keyword>
<dbReference type="RefSeq" id="WP_132876999.1">
    <property type="nucleotide sequence ID" value="NZ_SLXQ01000003.1"/>
</dbReference>
<dbReference type="AlphaFoldDB" id="A0A4V2SUE4"/>
<dbReference type="EMBL" id="SLXQ01000003">
    <property type="protein sequence ID" value="TCP54246.1"/>
    <property type="molecule type" value="Genomic_DNA"/>
</dbReference>
<comment type="caution">
    <text evidence="3">The sequence shown here is derived from an EMBL/GenBank/DDBJ whole genome shotgun (WGS) entry which is preliminary data.</text>
</comment>
<evidence type="ECO:0000256" key="1">
    <source>
        <dbReference type="SAM" id="MobiDB-lite"/>
    </source>
</evidence>
<dbReference type="InterPro" id="IPR011044">
    <property type="entry name" value="Quino_amine_DH_bsu"/>
</dbReference>
<name>A0A4V2SUE4_9PSEU</name>
<accession>A0A4V2SUE4</accession>
<dbReference type="OrthoDB" id="60524at2"/>
<protein>
    <recommendedName>
        <fullName evidence="5">ABC transporter</fullName>
    </recommendedName>
</protein>
<feature type="region of interest" description="Disordered" evidence="1">
    <location>
        <begin position="22"/>
        <end position="42"/>
    </location>
</feature>
<feature type="signal peptide" evidence="2">
    <location>
        <begin position="1"/>
        <end position="19"/>
    </location>
</feature>